<sequence length="138" mass="15178">PTMSAADTRRYWASFINTHQRKDTISTLGISDSSSPKQPEFPIIYQYFIFQLSNLEHLVLEGGAAVLGLKAMVSANQVPSMLTKLTISNSKEVKKDHIDALVRVLNVPPPQQVSLQIKDCPSLSDTAEERLLLGDIAA</sequence>
<proteinExistence type="predicted"/>
<comment type="caution">
    <text evidence="1">The sequence shown here is derived from an EMBL/GenBank/DDBJ whole genome shotgun (WGS) entry which is preliminary data.</text>
</comment>
<reference evidence="1" key="1">
    <citation type="submission" date="2021-06" db="EMBL/GenBank/DDBJ databases">
        <authorList>
            <person name="Kallberg Y."/>
            <person name="Tangrot J."/>
            <person name="Rosling A."/>
        </authorList>
    </citation>
    <scope>NUCLEOTIDE SEQUENCE</scope>
    <source>
        <strain evidence="1">CL356</strain>
    </source>
</reference>
<keyword evidence="2" id="KW-1185">Reference proteome</keyword>
<gene>
    <name evidence="1" type="ORF">ACOLOM_LOCUS13417</name>
</gene>
<feature type="non-terminal residue" evidence="1">
    <location>
        <position position="1"/>
    </location>
</feature>
<accession>A0ACA9QUU7</accession>
<dbReference type="EMBL" id="CAJVPT010061357">
    <property type="protein sequence ID" value="CAG8765225.1"/>
    <property type="molecule type" value="Genomic_DNA"/>
</dbReference>
<protein>
    <submittedName>
        <fullName evidence="1">14090_t:CDS:1</fullName>
    </submittedName>
</protein>
<dbReference type="Proteomes" id="UP000789525">
    <property type="component" value="Unassembled WGS sequence"/>
</dbReference>
<evidence type="ECO:0000313" key="2">
    <source>
        <dbReference type="Proteomes" id="UP000789525"/>
    </source>
</evidence>
<evidence type="ECO:0000313" key="1">
    <source>
        <dbReference type="EMBL" id="CAG8765225.1"/>
    </source>
</evidence>
<name>A0ACA9QUU7_9GLOM</name>
<organism evidence="1 2">
    <name type="scientific">Acaulospora colombiana</name>
    <dbReference type="NCBI Taxonomy" id="27376"/>
    <lineage>
        <taxon>Eukaryota</taxon>
        <taxon>Fungi</taxon>
        <taxon>Fungi incertae sedis</taxon>
        <taxon>Mucoromycota</taxon>
        <taxon>Glomeromycotina</taxon>
        <taxon>Glomeromycetes</taxon>
        <taxon>Diversisporales</taxon>
        <taxon>Acaulosporaceae</taxon>
        <taxon>Acaulospora</taxon>
    </lineage>
</organism>